<dbReference type="InterPro" id="IPR000772">
    <property type="entry name" value="Ricin_B_lectin"/>
</dbReference>
<feature type="domain" description="Ricin B lectin" evidence="2">
    <location>
        <begin position="28"/>
        <end position="149"/>
    </location>
</feature>
<comment type="caution">
    <text evidence="3">The sequence shown here is derived from an EMBL/GenBank/DDBJ whole genome shotgun (WGS) entry which is preliminary data.</text>
</comment>
<evidence type="ECO:0000313" key="4">
    <source>
        <dbReference type="Proteomes" id="UP001500967"/>
    </source>
</evidence>
<dbReference type="Pfam" id="PF00652">
    <property type="entry name" value="Ricin_B_lectin"/>
    <property type="match status" value="1"/>
</dbReference>
<feature type="chain" id="PRO_5045828477" description="Ricin B lectin domain-containing protein" evidence="1">
    <location>
        <begin position="29"/>
        <end position="153"/>
    </location>
</feature>
<dbReference type="SUPFAM" id="SSF50370">
    <property type="entry name" value="Ricin B-like lectins"/>
    <property type="match status" value="1"/>
</dbReference>
<dbReference type="CDD" id="cd23415">
    <property type="entry name" value="beta-trefoil_Ricin_AH"/>
    <property type="match status" value="1"/>
</dbReference>
<evidence type="ECO:0000313" key="3">
    <source>
        <dbReference type="EMBL" id="GAA0279134.1"/>
    </source>
</evidence>
<evidence type="ECO:0000256" key="1">
    <source>
        <dbReference type="SAM" id="SignalP"/>
    </source>
</evidence>
<keyword evidence="4" id="KW-1185">Reference proteome</keyword>
<organism evidence="3 4">
    <name type="scientific">Cryptosporangium japonicum</name>
    <dbReference type="NCBI Taxonomy" id="80872"/>
    <lineage>
        <taxon>Bacteria</taxon>
        <taxon>Bacillati</taxon>
        <taxon>Actinomycetota</taxon>
        <taxon>Actinomycetes</taxon>
        <taxon>Cryptosporangiales</taxon>
        <taxon>Cryptosporangiaceae</taxon>
        <taxon>Cryptosporangium</taxon>
    </lineage>
</organism>
<proteinExistence type="predicted"/>
<name>A0ABP3EXU3_9ACTN</name>
<sequence length="153" mass="16134">MKISTRCVVGGALAGIAVAAAVPSAAVAGTYTTYRDLATGFCLDSNGEGRAYTLGCNGGSFQKWVLRSADGGVTLRNLATGFCLDSNTAGRVYTLACNGGNYQVWTRTRYGNQVTLRNLSTGLCLDSNTDGRIYTLGCNGGSYQRWTPVTGRY</sequence>
<evidence type="ECO:0000259" key="2">
    <source>
        <dbReference type="SMART" id="SM00458"/>
    </source>
</evidence>
<reference evidence="4" key="1">
    <citation type="journal article" date="2019" name="Int. J. Syst. Evol. Microbiol.">
        <title>The Global Catalogue of Microorganisms (GCM) 10K type strain sequencing project: providing services to taxonomists for standard genome sequencing and annotation.</title>
        <authorList>
            <consortium name="The Broad Institute Genomics Platform"/>
            <consortium name="The Broad Institute Genome Sequencing Center for Infectious Disease"/>
            <person name="Wu L."/>
            <person name="Ma J."/>
        </authorList>
    </citation>
    <scope>NUCLEOTIDE SEQUENCE [LARGE SCALE GENOMIC DNA]</scope>
    <source>
        <strain evidence="4">JCM 10425</strain>
    </source>
</reference>
<dbReference type="PROSITE" id="PS50231">
    <property type="entry name" value="RICIN_B_LECTIN"/>
    <property type="match status" value="1"/>
</dbReference>
<accession>A0ABP3EXU3</accession>
<dbReference type="Proteomes" id="UP001500967">
    <property type="component" value="Unassembled WGS sequence"/>
</dbReference>
<dbReference type="Gene3D" id="2.80.10.50">
    <property type="match status" value="1"/>
</dbReference>
<dbReference type="SMART" id="SM00458">
    <property type="entry name" value="RICIN"/>
    <property type="match status" value="1"/>
</dbReference>
<keyword evidence="1" id="KW-0732">Signal</keyword>
<dbReference type="EMBL" id="BAAAGX010000041">
    <property type="protein sequence ID" value="GAA0279134.1"/>
    <property type="molecule type" value="Genomic_DNA"/>
</dbReference>
<feature type="signal peptide" evidence="1">
    <location>
        <begin position="1"/>
        <end position="28"/>
    </location>
</feature>
<protein>
    <recommendedName>
        <fullName evidence="2">Ricin B lectin domain-containing protein</fullName>
    </recommendedName>
</protein>
<dbReference type="InterPro" id="IPR035992">
    <property type="entry name" value="Ricin_B-like_lectins"/>
</dbReference>
<gene>
    <name evidence="3" type="ORF">GCM10009539_78710</name>
</gene>
<dbReference type="RefSeq" id="WP_344654064.1">
    <property type="nucleotide sequence ID" value="NZ_BAAAGX010000041.1"/>
</dbReference>